<dbReference type="EMBL" id="LAZR01065082">
    <property type="protein sequence ID" value="KKK56261.1"/>
    <property type="molecule type" value="Genomic_DNA"/>
</dbReference>
<protein>
    <submittedName>
        <fullName evidence="1">Uncharacterized protein</fullName>
    </submittedName>
</protein>
<comment type="caution">
    <text evidence="1">The sequence shown here is derived from an EMBL/GenBank/DDBJ whole genome shotgun (WGS) entry which is preliminary data.</text>
</comment>
<sequence>MNRVKYSFWIGLGKTAKNSAVLLVPFVLALLATVPPKYAWIAGPVIYMMKNWYQNK</sequence>
<reference evidence="1" key="1">
    <citation type="journal article" date="2015" name="Nature">
        <title>Complex archaea that bridge the gap between prokaryotes and eukaryotes.</title>
        <authorList>
            <person name="Spang A."/>
            <person name="Saw J.H."/>
            <person name="Jorgensen S.L."/>
            <person name="Zaremba-Niedzwiedzka K."/>
            <person name="Martijn J."/>
            <person name="Lind A.E."/>
            <person name="van Eijk R."/>
            <person name="Schleper C."/>
            <person name="Guy L."/>
            <person name="Ettema T.J."/>
        </authorList>
    </citation>
    <scope>NUCLEOTIDE SEQUENCE</scope>
</reference>
<name>A0A0F8Z823_9ZZZZ</name>
<accession>A0A0F8Z823</accession>
<proteinExistence type="predicted"/>
<gene>
    <name evidence="1" type="ORF">LCGC14_3066300</name>
</gene>
<evidence type="ECO:0000313" key="1">
    <source>
        <dbReference type="EMBL" id="KKK56261.1"/>
    </source>
</evidence>
<dbReference type="AlphaFoldDB" id="A0A0F8Z823"/>
<organism evidence="1">
    <name type="scientific">marine sediment metagenome</name>
    <dbReference type="NCBI Taxonomy" id="412755"/>
    <lineage>
        <taxon>unclassified sequences</taxon>
        <taxon>metagenomes</taxon>
        <taxon>ecological metagenomes</taxon>
    </lineage>
</organism>